<protein>
    <submittedName>
        <fullName evidence="1">Uncharacterized protein</fullName>
    </submittedName>
</protein>
<dbReference type="Proteomes" id="UP000824890">
    <property type="component" value="Unassembled WGS sequence"/>
</dbReference>
<name>A0ABQ7XEY7_BRANA</name>
<comment type="caution">
    <text evidence="1">The sequence shown here is derived from an EMBL/GenBank/DDBJ whole genome shotgun (WGS) entry which is preliminary data.</text>
</comment>
<gene>
    <name evidence="1" type="ORF">HID58_073736</name>
</gene>
<dbReference type="EMBL" id="JAGKQM010000435">
    <property type="protein sequence ID" value="KAH0854403.1"/>
    <property type="molecule type" value="Genomic_DNA"/>
</dbReference>
<sequence length="95" mass="10618">MGRHRIITSLAPSSLGTCYLDKQLLGDISDTFRDYLREIQVESQAVYVQRLLEEESSGKSSCTIAWASLKCSWSFPSFSKEAVKSVERGRLKSGP</sequence>
<evidence type="ECO:0000313" key="1">
    <source>
        <dbReference type="EMBL" id="KAH0854403.1"/>
    </source>
</evidence>
<accession>A0ABQ7XEY7</accession>
<keyword evidence="2" id="KW-1185">Reference proteome</keyword>
<evidence type="ECO:0000313" key="2">
    <source>
        <dbReference type="Proteomes" id="UP000824890"/>
    </source>
</evidence>
<proteinExistence type="predicted"/>
<organism evidence="1 2">
    <name type="scientific">Brassica napus</name>
    <name type="common">Rape</name>
    <dbReference type="NCBI Taxonomy" id="3708"/>
    <lineage>
        <taxon>Eukaryota</taxon>
        <taxon>Viridiplantae</taxon>
        <taxon>Streptophyta</taxon>
        <taxon>Embryophyta</taxon>
        <taxon>Tracheophyta</taxon>
        <taxon>Spermatophyta</taxon>
        <taxon>Magnoliopsida</taxon>
        <taxon>eudicotyledons</taxon>
        <taxon>Gunneridae</taxon>
        <taxon>Pentapetalae</taxon>
        <taxon>rosids</taxon>
        <taxon>malvids</taxon>
        <taxon>Brassicales</taxon>
        <taxon>Brassicaceae</taxon>
        <taxon>Brassiceae</taxon>
        <taxon>Brassica</taxon>
    </lineage>
</organism>
<reference evidence="1 2" key="1">
    <citation type="submission" date="2021-05" db="EMBL/GenBank/DDBJ databases">
        <title>Genome Assembly of Synthetic Allotetraploid Brassica napus Reveals Homoeologous Exchanges between Subgenomes.</title>
        <authorList>
            <person name="Davis J.T."/>
        </authorList>
    </citation>
    <scope>NUCLEOTIDE SEQUENCE [LARGE SCALE GENOMIC DNA]</scope>
    <source>
        <strain evidence="2">cv. Da-Ae</strain>
        <tissue evidence="1">Seedling</tissue>
    </source>
</reference>